<protein>
    <recommendedName>
        <fullName evidence="1">Trimeric autotransporter adhesin YadA-like head domain-containing protein</fullName>
    </recommendedName>
</protein>
<accession>A0ABX7DQP5</accession>
<keyword evidence="3" id="KW-1185">Reference proteome</keyword>
<dbReference type="RefSeq" id="WP_202336198.1">
    <property type="nucleotide sequence ID" value="NZ_CP068439.1"/>
</dbReference>
<sequence>MKTTYIFFVLFFFSFLSFSQVGINTTSPDPSSMLDVSASNKGVLFPRVALTSSGDNSTVLNPAVSLLVYNTSTTADLNPGFYFWNGSAWNAISAGSSGTGGGSDGWSLNGNNVDGTKFLGTTNYIALNFKVNNSRFALFDPHGGMALGYGAVANENNSIAIGTNANAANSNQATAVGASATASGFQSAALGYNAKAITSNSTLALGNSATASSFQATAIGVNAKASTNNNTLAVGTNSEATGENSTAIGTSSKATGQYAVAIGTSSISTGANSSALGNNSNASAQNAVAIGNGSIANNPNTIILGNNLSLSSWDATKVGIGTSNPTEKLDVKGNIKVDGTLKLQNGTLKIADGSQGAGKILTSDASGNATWTSYPQLGNTAYADIYASNTQNLDPWTPINFGITAVSENITVNSNNVQFIKAGTYRVTYAVAIEKTGGSDLNIKFSLAKGWNSNFIPGSATYVFMGNGDKVSATLTKMVHFSAYEQVYIFTDTPQDGNVRTIADGTYLNIELVKAD</sequence>
<dbReference type="InterPro" id="IPR011049">
    <property type="entry name" value="Serralysin-like_metalloprot_C"/>
</dbReference>
<dbReference type="InterPro" id="IPR008640">
    <property type="entry name" value="Adhesin_Head_dom"/>
</dbReference>
<gene>
    <name evidence="2" type="ORF">JK629_13850</name>
</gene>
<evidence type="ECO:0000313" key="3">
    <source>
        <dbReference type="Proteomes" id="UP000629420"/>
    </source>
</evidence>
<feature type="domain" description="Trimeric autotransporter adhesin YadA-like head" evidence="1">
    <location>
        <begin position="240"/>
        <end position="266"/>
    </location>
</feature>
<evidence type="ECO:0000313" key="2">
    <source>
        <dbReference type="EMBL" id="QQX76393.1"/>
    </source>
</evidence>
<feature type="domain" description="Trimeric autotransporter adhesin YadA-like head" evidence="1">
    <location>
        <begin position="143"/>
        <end position="165"/>
    </location>
</feature>
<evidence type="ECO:0000259" key="1">
    <source>
        <dbReference type="Pfam" id="PF05658"/>
    </source>
</evidence>
<dbReference type="Pfam" id="PF05658">
    <property type="entry name" value="YadA_head"/>
    <property type="match status" value="5"/>
</dbReference>
<organism evidence="2 3">
    <name type="scientific">Aequorivita iocasae</name>
    <dbReference type="NCBI Taxonomy" id="2803865"/>
    <lineage>
        <taxon>Bacteria</taxon>
        <taxon>Pseudomonadati</taxon>
        <taxon>Bacteroidota</taxon>
        <taxon>Flavobacteriia</taxon>
        <taxon>Flavobacteriales</taxon>
        <taxon>Flavobacteriaceae</taxon>
        <taxon>Aequorivita</taxon>
    </lineage>
</organism>
<proteinExistence type="predicted"/>
<feature type="domain" description="Trimeric autotransporter adhesin YadA-like head" evidence="1">
    <location>
        <begin position="269"/>
        <end position="294"/>
    </location>
</feature>
<reference evidence="2 3" key="1">
    <citation type="submission" date="2021-01" db="EMBL/GenBank/DDBJ databases">
        <title>Aequorivita sp. strain KX20305, a bacterium isolated from the sediment collected at a cold seep field in South China Sea.</title>
        <authorList>
            <person name="Zhang H."/>
            <person name="Li C."/>
        </authorList>
    </citation>
    <scope>NUCLEOTIDE SEQUENCE [LARGE SCALE GENOMIC DNA]</scope>
    <source>
        <strain evidence="2 3">KX20305</strain>
    </source>
</reference>
<dbReference type="SUPFAM" id="SSF101967">
    <property type="entry name" value="Adhesin YadA, collagen-binding domain"/>
    <property type="match status" value="2"/>
</dbReference>
<name>A0ABX7DQP5_9FLAO</name>
<feature type="domain" description="Trimeric autotransporter adhesin YadA-like head" evidence="1">
    <location>
        <begin position="168"/>
        <end position="194"/>
    </location>
</feature>
<dbReference type="Proteomes" id="UP000629420">
    <property type="component" value="Chromosome"/>
</dbReference>
<feature type="domain" description="Trimeric autotransporter adhesin YadA-like head" evidence="1">
    <location>
        <begin position="211"/>
        <end position="238"/>
    </location>
</feature>
<dbReference type="Gene3D" id="2.150.10.10">
    <property type="entry name" value="Serralysin-like metalloprotease, C-terminal"/>
    <property type="match status" value="2"/>
</dbReference>
<dbReference type="EMBL" id="CP068439">
    <property type="protein sequence ID" value="QQX76393.1"/>
    <property type="molecule type" value="Genomic_DNA"/>
</dbReference>
<dbReference type="CDD" id="cd12820">
    <property type="entry name" value="LbR_YadA-like"/>
    <property type="match status" value="1"/>
</dbReference>